<name>A0AAV6USL9_9ARAC</name>
<evidence type="ECO:0000313" key="1">
    <source>
        <dbReference type="EMBL" id="KAG8187099.1"/>
    </source>
</evidence>
<evidence type="ECO:0000313" key="2">
    <source>
        <dbReference type="Proteomes" id="UP000827092"/>
    </source>
</evidence>
<dbReference type="EMBL" id="JAFNEN010000279">
    <property type="protein sequence ID" value="KAG8187099.1"/>
    <property type="molecule type" value="Genomic_DNA"/>
</dbReference>
<comment type="caution">
    <text evidence="1">The sequence shown here is derived from an EMBL/GenBank/DDBJ whole genome shotgun (WGS) entry which is preliminary data.</text>
</comment>
<dbReference type="AlphaFoldDB" id="A0AAV6USL9"/>
<reference evidence="1 2" key="1">
    <citation type="journal article" date="2022" name="Nat. Ecol. Evol.">
        <title>A masculinizing supergene underlies an exaggerated male reproductive morph in a spider.</title>
        <authorList>
            <person name="Hendrickx F."/>
            <person name="De Corte Z."/>
            <person name="Sonet G."/>
            <person name="Van Belleghem S.M."/>
            <person name="Kostlbacher S."/>
            <person name="Vangestel C."/>
        </authorList>
    </citation>
    <scope>NUCLEOTIDE SEQUENCE [LARGE SCALE GENOMIC DNA]</scope>
    <source>
        <strain evidence="1">W744_W776</strain>
    </source>
</reference>
<accession>A0AAV6USL9</accession>
<keyword evidence="2" id="KW-1185">Reference proteome</keyword>
<gene>
    <name evidence="1" type="ORF">JTE90_023941</name>
</gene>
<sequence length="107" mass="12413">MLPRTFLSMDENTSGRAFLPSQNKTKTKKSCFLERDKRSIRSCSSCQIASVQFDIHASAAQEFFVLDRSNNPFFCPIKTSSRFCNTQEESELVFCSVLWQFYCDREI</sequence>
<organism evidence="1 2">
    <name type="scientific">Oedothorax gibbosus</name>
    <dbReference type="NCBI Taxonomy" id="931172"/>
    <lineage>
        <taxon>Eukaryota</taxon>
        <taxon>Metazoa</taxon>
        <taxon>Ecdysozoa</taxon>
        <taxon>Arthropoda</taxon>
        <taxon>Chelicerata</taxon>
        <taxon>Arachnida</taxon>
        <taxon>Araneae</taxon>
        <taxon>Araneomorphae</taxon>
        <taxon>Entelegynae</taxon>
        <taxon>Araneoidea</taxon>
        <taxon>Linyphiidae</taxon>
        <taxon>Erigoninae</taxon>
        <taxon>Oedothorax</taxon>
    </lineage>
</organism>
<protein>
    <submittedName>
        <fullName evidence="1">Uncharacterized protein</fullName>
    </submittedName>
</protein>
<proteinExistence type="predicted"/>
<dbReference type="Proteomes" id="UP000827092">
    <property type="component" value="Unassembled WGS sequence"/>
</dbReference>